<sequence>MMLSQSRLR</sequence>
<reference evidence="1" key="1">
    <citation type="submission" date="2014-11" db="EMBL/GenBank/DDBJ databases">
        <authorList>
            <person name="Amaro Gonzalez C."/>
        </authorList>
    </citation>
    <scope>NUCLEOTIDE SEQUENCE</scope>
</reference>
<name>A0A0E9XQH1_ANGAN</name>
<dbReference type="EMBL" id="GBXM01004644">
    <property type="protein sequence ID" value="JAI03934.1"/>
    <property type="molecule type" value="Transcribed_RNA"/>
</dbReference>
<proteinExistence type="predicted"/>
<evidence type="ECO:0000313" key="1">
    <source>
        <dbReference type="EMBL" id="JAI03934.1"/>
    </source>
</evidence>
<protein>
    <submittedName>
        <fullName evidence="1">Uncharacterized protein</fullName>
    </submittedName>
</protein>
<accession>A0A0E9XQH1</accession>
<organism evidence="1">
    <name type="scientific">Anguilla anguilla</name>
    <name type="common">European freshwater eel</name>
    <name type="synonym">Muraena anguilla</name>
    <dbReference type="NCBI Taxonomy" id="7936"/>
    <lineage>
        <taxon>Eukaryota</taxon>
        <taxon>Metazoa</taxon>
        <taxon>Chordata</taxon>
        <taxon>Craniata</taxon>
        <taxon>Vertebrata</taxon>
        <taxon>Euteleostomi</taxon>
        <taxon>Actinopterygii</taxon>
        <taxon>Neopterygii</taxon>
        <taxon>Teleostei</taxon>
        <taxon>Anguilliformes</taxon>
        <taxon>Anguillidae</taxon>
        <taxon>Anguilla</taxon>
    </lineage>
</organism>
<reference evidence="1" key="2">
    <citation type="journal article" date="2015" name="Fish Shellfish Immunol.">
        <title>Early steps in the European eel (Anguilla anguilla)-Vibrio vulnificus interaction in the gills: Role of the RtxA13 toxin.</title>
        <authorList>
            <person name="Callol A."/>
            <person name="Pajuelo D."/>
            <person name="Ebbesson L."/>
            <person name="Teles M."/>
            <person name="MacKenzie S."/>
            <person name="Amaro C."/>
        </authorList>
    </citation>
    <scope>NUCLEOTIDE SEQUENCE</scope>
</reference>